<reference evidence="2 3" key="1">
    <citation type="submission" date="2011-12" db="EMBL/GenBank/DDBJ databases">
        <title>The Genome Sequence of Prevotella maculosa OT 289.</title>
        <authorList>
            <consortium name="The Broad Institute Genome Sequencing Platform"/>
            <person name="Earl A."/>
            <person name="Ward D."/>
            <person name="Feldgarden M."/>
            <person name="Gevers D."/>
            <person name="Izard J."/>
            <person name="Blanton J.M."/>
            <person name="Mathney J."/>
            <person name="Tanner A.C."/>
            <person name="Dewhirst F.E."/>
            <person name="Young S.K."/>
            <person name="Zeng Q."/>
            <person name="Gargeya S."/>
            <person name="Fitzgerald M."/>
            <person name="Haas B."/>
            <person name="Abouelleil A."/>
            <person name="Alvarado L."/>
            <person name="Arachchi H.M."/>
            <person name="Berlin A."/>
            <person name="Chapman S.B."/>
            <person name="Gearin G."/>
            <person name="Goldberg J."/>
            <person name="Griggs A."/>
            <person name="Gujja S."/>
            <person name="Hansen M."/>
            <person name="Heiman D."/>
            <person name="Howarth C."/>
            <person name="Larimer J."/>
            <person name="Lui A."/>
            <person name="MacDonald P.J.P."/>
            <person name="McCowen C."/>
            <person name="Montmayeur A."/>
            <person name="Murphy C."/>
            <person name="Neiman D."/>
            <person name="Pearson M."/>
            <person name="Priest M."/>
            <person name="Roberts A."/>
            <person name="Saif S."/>
            <person name="Shea T."/>
            <person name="Sisk P."/>
            <person name="Stolte C."/>
            <person name="Sykes S."/>
            <person name="Wortman J."/>
            <person name="Nusbaum C."/>
            <person name="Birren B."/>
        </authorList>
    </citation>
    <scope>NUCLEOTIDE SEQUENCE [LARGE SCALE GENOMIC DNA]</scope>
    <source>
        <strain evidence="2 3">OT 289</strain>
    </source>
</reference>
<feature type="chain" id="PRO_5003550149" description="Lipocalin-like domain-containing protein" evidence="1">
    <location>
        <begin position="24"/>
        <end position="139"/>
    </location>
</feature>
<name>H1HMC9_9BACT</name>
<dbReference type="STRING" id="999422.HMPREF9944_01383"/>
<keyword evidence="1" id="KW-0732">Signal</keyword>
<dbReference type="Proteomes" id="UP000003167">
    <property type="component" value="Unassembled WGS sequence"/>
</dbReference>
<dbReference type="RefSeq" id="WP_008565341.1">
    <property type="nucleotide sequence ID" value="NZ_JH594503.1"/>
</dbReference>
<organism evidence="2 3">
    <name type="scientific">Segatella maculosa OT 289</name>
    <dbReference type="NCBI Taxonomy" id="999422"/>
    <lineage>
        <taxon>Bacteria</taxon>
        <taxon>Pseudomonadati</taxon>
        <taxon>Bacteroidota</taxon>
        <taxon>Bacteroidia</taxon>
        <taxon>Bacteroidales</taxon>
        <taxon>Prevotellaceae</taxon>
        <taxon>Segatella</taxon>
    </lineage>
</organism>
<gene>
    <name evidence="2" type="ORF">HMPREF9944_01383</name>
</gene>
<keyword evidence="3" id="KW-1185">Reference proteome</keyword>
<evidence type="ECO:0000313" key="3">
    <source>
        <dbReference type="Proteomes" id="UP000003167"/>
    </source>
</evidence>
<dbReference type="PATRIC" id="fig|999422.3.peg.1435"/>
<dbReference type="AlphaFoldDB" id="H1HMC9"/>
<dbReference type="EMBL" id="AGEK01000025">
    <property type="protein sequence ID" value="EHO70764.1"/>
    <property type="molecule type" value="Genomic_DNA"/>
</dbReference>
<evidence type="ECO:0000256" key="1">
    <source>
        <dbReference type="SAM" id="SignalP"/>
    </source>
</evidence>
<protein>
    <recommendedName>
        <fullName evidence="4">Lipocalin-like domain-containing protein</fullName>
    </recommendedName>
</protein>
<feature type="signal peptide" evidence="1">
    <location>
        <begin position="1"/>
        <end position="23"/>
    </location>
</feature>
<evidence type="ECO:0000313" key="2">
    <source>
        <dbReference type="EMBL" id="EHO70764.1"/>
    </source>
</evidence>
<accession>H1HMC9</accession>
<proteinExistence type="predicted"/>
<comment type="caution">
    <text evidence="2">The sequence shown here is derived from an EMBL/GenBank/DDBJ whole genome shotgun (WGS) entry which is preliminary data.</text>
</comment>
<dbReference type="HOGENOM" id="CLU_1843320_0_0_10"/>
<evidence type="ECO:0008006" key="4">
    <source>
        <dbReference type="Google" id="ProtNLM"/>
    </source>
</evidence>
<sequence>MKKRALNKIFSVLTMVMMFFVMTAVTACSSDDDEPTLTEETIKGSTFTVEKIETNVAGQWVSLDASQAKNFSYQLKFNADGSGSRILNGRTVYQWKTFSMKDGKVLLDNRAETSLSISGGKLVESQKGGGMELRITYKK</sequence>
<dbReference type="PROSITE" id="PS51257">
    <property type="entry name" value="PROKAR_LIPOPROTEIN"/>
    <property type="match status" value="1"/>
</dbReference>